<gene>
    <name evidence="6" type="ORF">GT037_003083</name>
</gene>
<dbReference type="Proteomes" id="UP000596902">
    <property type="component" value="Unassembled WGS sequence"/>
</dbReference>
<evidence type="ECO:0000313" key="7">
    <source>
        <dbReference type="Proteomes" id="UP000596902"/>
    </source>
</evidence>
<keyword evidence="2" id="KW-0067">ATP-binding</keyword>
<protein>
    <submittedName>
        <fullName evidence="6">Long-chain-fatty-acid-ligase 1</fullName>
    </submittedName>
</protein>
<dbReference type="GO" id="GO:0005783">
    <property type="term" value="C:endoplasmic reticulum"/>
    <property type="evidence" value="ECO:0007669"/>
    <property type="project" value="TreeGrafter"/>
</dbReference>
<sequence length="1194" mass="131749">MFGSTDAQIDRATELHEPPAKGQPYSVALPGSEAEGRSAIYRHWRFTDKPLLDHLVPEIRTPHEAFENSVAKWPKNRCLGHRPYDTATKTFGPYVWEDYETIAKRRTNFGAGLVHLHKQAGVTAHKYGIGLWCQNRPEWQITDLACMSQGLYTVSIYDTLGPDTTEYIINHSELNCVVAGMNHVTALLKLKPRLPSLKIIVVLDPLSAGELPGESKGDLLNSLASEQGVAIHYIRDVEALGERQPIPMNPPTPEDIVTINYTSGTTGNPKGVVLSHRNAHAGTCTSMVIMGSGPSEIICSFLPLAHIYQRLGEHSGLATGAAIGYFHGNIAELVDDLQMLRPTIFSGVPRLYNRFGAKIKEATVQATGIKGALSRHVVSTKLAAVNDKQNPTNKHMLYDRIWAKKVSAGLGLDRCKVLVSGSAPIDPSLHQFLRVVFGSNFTQGYGLTETYAVALVQHEGDFSAGNCGGVGPNTECALLDVPDMEYMSTDKPHPRGELLIRSASQFKEYFRNEEETAKAIDADGWFHTGDICSVDELGRFKIIDRRKNVLKLAQGEYISPERIENVYLANCSYLASGYVHGDSHQSFLVALFGVAPDIFPQFASKVLGEKIPEGDIEKLKEACKNKKVEQAVLKELDKVGRKNKFNSYERVKAVRLFVDPWTIDNQLLTPTLKLKRPQTVKAFRQHLDDCYEEALAEESKPKAKLVLLTSDTIPCNCLCPTKAATTQRNFSTNKSEQNIATPPTFHPRTCSTSSCPHHKTASWRREHDKRMPVTRAAAQAMSDDVDESTQPRASRFKEHTNTNGSIRPPPDELWKDIGIEELIEQFNEENSKPPTSRKSSANRVPRLVKSSSRAASGSATPSDSGVVTTIHGSASTPSEGTYARLQRAFASMFGSVLGKRKAGATDAERERDQYQQILEERKKAAEIAYHEAKDLGLLPTPKVYVRPAIKSRQVGTPSQPVAAEKMQLGLTAAMAEAATPIRAPRTPTLRHTPSKKDLYKQKKLTKRVSDLEYKLASARKELQTVLYNDVPPVPRIPDFAPPTPDVTQSENDGRSPSATPLTEPPQSIGKIVKKRKAIVNDSDGEYKPIYTDSEGDLDLLSTHSASEAEMSERSTKRPKSVKSPAGKSPRRTSSRLVKRFSRNNLRSEEPVRVVPDGMHVPDVPIIPHDMESKGKKVKVKVSDDGFGGLGHEIF</sequence>
<evidence type="ECO:0000259" key="5">
    <source>
        <dbReference type="Pfam" id="PF00501"/>
    </source>
</evidence>
<dbReference type="SUPFAM" id="SSF56801">
    <property type="entry name" value="Acetyl-CoA synthetase-like"/>
    <property type="match status" value="1"/>
</dbReference>
<dbReference type="RefSeq" id="XP_038789408.1">
    <property type="nucleotide sequence ID" value="XM_038928130.1"/>
</dbReference>
<dbReference type="PROSITE" id="PS00455">
    <property type="entry name" value="AMP_BINDING"/>
    <property type="match status" value="1"/>
</dbReference>
<feature type="compositionally biased region" description="Basic residues" evidence="4">
    <location>
        <begin position="1128"/>
        <end position="1141"/>
    </location>
</feature>
<keyword evidence="3" id="KW-0175">Coiled coil</keyword>
<keyword evidence="6" id="KW-0436">Ligase</keyword>
<feature type="coiled-coil region" evidence="3">
    <location>
        <begin position="904"/>
        <end position="935"/>
    </location>
</feature>
<evidence type="ECO:0000256" key="2">
    <source>
        <dbReference type="ARBA" id="ARBA00022840"/>
    </source>
</evidence>
<keyword evidence="1" id="KW-0547">Nucleotide-binding</keyword>
<dbReference type="Gene3D" id="3.40.50.12780">
    <property type="entry name" value="N-terminal domain of ligase-like"/>
    <property type="match status" value="1"/>
</dbReference>
<feature type="compositionally biased region" description="Polar residues" evidence="4">
    <location>
        <begin position="1045"/>
        <end position="1060"/>
    </location>
</feature>
<dbReference type="InterPro" id="IPR020845">
    <property type="entry name" value="AMP-binding_CS"/>
</dbReference>
<dbReference type="GO" id="GO:0004467">
    <property type="term" value="F:long-chain fatty acid-CoA ligase activity"/>
    <property type="evidence" value="ECO:0007669"/>
    <property type="project" value="TreeGrafter"/>
</dbReference>
<reference evidence="6" key="2">
    <citation type="submission" date="2020-08" db="EMBL/GenBank/DDBJ databases">
        <title>Draft Genome Sequence of Cumin Blight Pathogen Alternaria burnsii.</title>
        <authorList>
            <person name="Feng Z."/>
        </authorList>
    </citation>
    <scope>NUCLEOTIDE SEQUENCE</scope>
    <source>
        <strain evidence="6">CBS107.38</strain>
    </source>
</reference>
<feature type="compositionally biased region" description="Pro residues" evidence="4">
    <location>
        <begin position="1031"/>
        <end position="1044"/>
    </location>
</feature>
<feature type="region of interest" description="Disordered" evidence="4">
    <location>
        <begin position="730"/>
        <end position="813"/>
    </location>
</feature>
<feature type="region of interest" description="Disordered" evidence="4">
    <location>
        <begin position="1105"/>
        <end position="1150"/>
    </location>
</feature>
<organism evidence="6 7">
    <name type="scientific">Alternaria burnsii</name>
    <dbReference type="NCBI Taxonomy" id="1187904"/>
    <lineage>
        <taxon>Eukaryota</taxon>
        <taxon>Fungi</taxon>
        <taxon>Dikarya</taxon>
        <taxon>Ascomycota</taxon>
        <taxon>Pezizomycotina</taxon>
        <taxon>Dothideomycetes</taxon>
        <taxon>Pleosporomycetidae</taxon>
        <taxon>Pleosporales</taxon>
        <taxon>Pleosporineae</taxon>
        <taxon>Pleosporaceae</taxon>
        <taxon>Alternaria</taxon>
        <taxon>Alternaria sect. Alternaria</taxon>
    </lineage>
</organism>
<feature type="domain" description="AMP-dependent synthetase/ligase" evidence="5">
    <location>
        <begin position="81"/>
        <end position="510"/>
    </location>
</feature>
<feature type="region of interest" description="Disordered" evidence="4">
    <location>
        <begin position="1030"/>
        <end position="1074"/>
    </location>
</feature>
<dbReference type="GO" id="GO:0005524">
    <property type="term" value="F:ATP binding"/>
    <property type="evidence" value="ECO:0007669"/>
    <property type="project" value="UniProtKB-KW"/>
</dbReference>
<name>A0A8H7B9Y3_9PLEO</name>
<dbReference type="PANTHER" id="PTHR43272:SF33">
    <property type="entry name" value="AMP-BINDING DOMAIN-CONTAINING PROTEIN-RELATED"/>
    <property type="match status" value="1"/>
</dbReference>
<feature type="compositionally biased region" description="Basic and acidic residues" evidence="4">
    <location>
        <begin position="8"/>
        <end position="19"/>
    </location>
</feature>
<dbReference type="AlphaFoldDB" id="A0A8H7B9Y3"/>
<dbReference type="PANTHER" id="PTHR43272">
    <property type="entry name" value="LONG-CHAIN-FATTY-ACID--COA LIGASE"/>
    <property type="match status" value="1"/>
</dbReference>
<feature type="compositionally biased region" description="Polar residues" evidence="4">
    <location>
        <begin position="849"/>
        <end position="878"/>
    </location>
</feature>
<feature type="compositionally biased region" description="Polar residues" evidence="4">
    <location>
        <begin position="730"/>
        <end position="741"/>
    </location>
</feature>
<feature type="region of interest" description="Disordered" evidence="4">
    <location>
        <begin position="1"/>
        <end position="29"/>
    </location>
</feature>
<accession>A0A8H7B9Y3</accession>
<evidence type="ECO:0000256" key="4">
    <source>
        <dbReference type="SAM" id="MobiDB-lite"/>
    </source>
</evidence>
<feature type="compositionally biased region" description="Polar residues" evidence="4">
    <location>
        <begin position="832"/>
        <end position="842"/>
    </location>
</feature>
<dbReference type="InterPro" id="IPR042099">
    <property type="entry name" value="ANL_N_sf"/>
</dbReference>
<dbReference type="Pfam" id="PF00501">
    <property type="entry name" value="AMP-binding"/>
    <property type="match status" value="1"/>
</dbReference>
<feature type="region of interest" description="Disordered" evidence="4">
    <location>
        <begin position="826"/>
        <end position="878"/>
    </location>
</feature>
<evidence type="ECO:0000256" key="3">
    <source>
        <dbReference type="SAM" id="Coils"/>
    </source>
</evidence>
<evidence type="ECO:0000256" key="1">
    <source>
        <dbReference type="ARBA" id="ARBA00022741"/>
    </source>
</evidence>
<dbReference type="InterPro" id="IPR000873">
    <property type="entry name" value="AMP-dep_synth/lig_dom"/>
</dbReference>
<keyword evidence="7" id="KW-1185">Reference proteome</keyword>
<dbReference type="EMBL" id="JAAABM010000003">
    <property type="protein sequence ID" value="KAF7679335.1"/>
    <property type="molecule type" value="Genomic_DNA"/>
</dbReference>
<comment type="caution">
    <text evidence="6">The sequence shown here is derived from an EMBL/GenBank/DDBJ whole genome shotgun (WGS) entry which is preliminary data.</text>
</comment>
<dbReference type="GO" id="GO:0016020">
    <property type="term" value="C:membrane"/>
    <property type="evidence" value="ECO:0007669"/>
    <property type="project" value="TreeGrafter"/>
</dbReference>
<evidence type="ECO:0000313" key="6">
    <source>
        <dbReference type="EMBL" id="KAF7679335.1"/>
    </source>
</evidence>
<proteinExistence type="predicted"/>
<dbReference type="GeneID" id="62201308"/>
<reference evidence="6" key="1">
    <citation type="submission" date="2020-01" db="EMBL/GenBank/DDBJ databases">
        <authorList>
            <person name="Feng Z.H.Z."/>
        </authorList>
    </citation>
    <scope>NUCLEOTIDE SEQUENCE</scope>
    <source>
        <strain evidence="6">CBS107.38</strain>
    </source>
</reference>